<evidence type="ECO:0000256" key="1">
    <source>
        <dbReference type="SAM" id="MobiDB-lite"/>
    </source>
</evidence>
<dbReference type="EMBL" id="JAATEN010000004">
    <property type="protein sequence ID" value="NJQ00401.1"/>
    <property type="molecule type" value="Genomic_DNA"/>
</dbReference>
<sequence>MSLPAPDAAGRARGPGGPPGRTRPGPSTGGLVVPPGGGRTVRTPGQQVTVKVTGEQSRVASSFEVVVPPGFDVGAHVHARSEELFYVLDGELDVLAFEPRVRAAGDWRDWESSSGLRTVRARPGTVIVVPPGCPHAFANSTSVPARMFFQSSPPPDHERYFDELLDLLGDGVPDPAAVAALRARHDTEQLTPLRLNATAGIRRGPGRPGTSGEPR</sequence>
<dbReference type="PANTHER" id="PTHR36440">
    <property type="entry name" value="PUTATIVE (AFU_ORTHOLOGUE AFUA_8G07350)-RELATED"/>
    <property type="match status" value="1"/>
</dbReference>
<protein>
    <submittedName>
        <fullName evidence="3">Cupin domain-containing protein</fullName>
    </submittedName>
</protein>
<dbReference type="SUPFAM" id="SSF51182">
    <property type="entry name" value="RmlC-like cupins"/>
    <property type="match status" value="1"/>
</dbReference>
<accession>A0ABX1BVC6</accession>
<proteinExistence type="predicted"/>
<dbReference type="SMART" id="SM00835">
    <property type="entry name" value="Cupin_1"/>
    <property type="match status" value="1"/>
</dbReference>
<feature type="region of interest" description="Disordered" evidence="1">
    <location>
        <begin position="1"/>
        <end position="43"/>
    </location>
</feature>
<feature type="compositionally biased region" description="Low complexity" evidence="1">
    <location>
        <begin position="1"/>
        <end position="12"/>
    </location>
</feature>
<evidence type="ECO:0000259" key="2">
    <source>
        <dbReference type="SMART" id="SM00835"/>
    </source>
</evidence>
<dbReference type="InterPro" id="IPR011051">
    <property type="entry name" value="RmlC_Cupin_sf"/>
</dbReference>
<evidence type="ECO:0000313" key="4">
    <source>
        <dbReference type="Proteomes" id="UP000695264"/>
    </source>
</evidence>
<reference evidence="3 4" key="1">
    <citation type="submission" date="2020-03" db="EMBL/GenBank/DDBJ databases">
        <title>WGS of actinomycetes isolated from Thailand.</title>
        <authorList>
            <person name="Thawai C."/>
        </authorList>
    </citation>
    <scope>NUCLEOTIDE SEQUENCE [LARGE SCALE GENOMIC DNA]</scope>
    <source>
        <strain evidence="3 4">PLAI 1-29</strain>
    </source>
</reference>
<gene>
    <name evidence="3" type="ORF">HCK00_07580</name>
</gene>
<keyword evidence="4" id="KW-1185">Reference proteome</keyword>
<evidence type="ECO:0000313" key="3">
    <source>
        <dbReference type="EMBL" id="NJQ00401.1"/>
    </source>
</evidence>
<dbReference type="Pfam" id="PF00190">
    <property type="entry name" value="Cupin_1"/>
    <property type="match status" value="1"/>
</dbReference>
<dbReference type="InterPro" id="IPR014710">
    <property type="entry name" value="RmlC-like_jellyroll"/>
</dbReference>
<feature type="compositionally biased region" description="Low complexity" evidence="1">
    <location>
        <begin position="20"/>
        <end position="43"/>
    </location>
</feature>
<name>A0ABX1BVC6_9ACTN</name>
<organism evidence="3 4">
    <name type="scientific">Streptomyces zingiberis</name>
    <dbReference type="NCBI Taxonomy" id="2053010"/>
    <lineage>
        <taxon>Bacteria</taxon>
        <taxon>Bacillati</taxon>
        <taxon>Actinomycetota</taxon>
        <taxon>Actinomycetes</taxon>
        <taxon>Kitasatosporales</taxon>
        <taxon>Streptomycetaceae</taxon>
        <taxon>Streptomyces</taxon>
    </lineage>
</organism>
<dbReference type="Proteomes" id="UP000695264">
    <property type="component" value="Unassembled WGS sequence"/>
</dbReference>
<feature type="domain" description="Cupin type-1" evidence="2">
    <location>
        <begin position="39"/>
        <end position="189"/>
    </location>
</feature>
<comment type="caution">
    <text evidence="3">The sequence shown here is derived from an EMBL/GenBank/DDBJ whole genome shotgun (WGS) entry which is preliminary data.</text>
</comment>
<dbReference type="InterPro" id="IPR053146">
    <property type="entry name" value="QDO-like"/>
</dbReference>
<dbReference type="Gene3D" id="2.60.120.10">
    <property type="entry name" value="Jelly Rolls"/>
    <property type="match status" value="1"/>
</dbReference>
<dbReference type="PANTHER" id="PTHR36440:SF1">
    <property type="entry name" value="PUTATIVE (AFU_ORTHOLOGUE AFUA_8G07350)-RELATED"/>
    <property type="match status" value="1"/>
</dbReference>
<dbReference type="CDD" id="cd02208">
    <property type="entry name" value="cupin_RmlC-like"/>
    <property type="match status" value="1"/>
</dbReference>
<dbReference type="InterPro" id="IPR006045">
    <property type="entry name" value="Cupin_1"/>
</dbReference>